<sequence length="843" mass="94641">MTKKNSSGNFLGGLSESRKMEILGILIMAVGGLIGLSIISYDPADFTLIQSLSSDSLFMLDQGPALRIQNWLGVIGAYLAHFFVYLLFGYMSIIVPLIILGYGWFIFRDRDIAQMLWPTAYGIWSMVLLSSILGWFNIEYDWYSSVWNGSAGIAISRILQNITGIGSIIILSVLLLTTLLALLDRDLQQTVERFKEWIAGIKASFADWQERRQAKKEAKREKKKQKAKEKEIRRQRKAEKQASQKKSSSEPKTNSTPKEPEEDSKPKSIDEIVEQSQQQDRERIKREQEEVQSLDSRPRADIEKKKIAEDEEDDVDISVYVGEGDEQADEKELDKQNKDKAKEIPQVKYKFPTIDLLDSPPNEGNDVDLEEIKENKRIILDKLKRHNIEIRSINAIVGPTVTLYELDPAPDVKISKIESYANDLKMATAAKGLRIMAPIPGRSAVGIEVPNGSRETVFIKSVINTKKFVESDHELPLAFGKTIENEVFMVDLTKMPHLLIAGATGSGKTVGMNTIITCLLYKCHPDDLKFVMIDPKKIELSLFQKIEDHFLATLPGAEEPIITDTAAAQETLESLTKEMDERYDLLKDGMVRDIRSYNEKFDNGELDEEEGHRHLPYIVVLIDELADLMMTAGKQIEEPISRLAQLARAVGIHLVVATQRPSVNVITGTIKANFPGRIAYQVASKVDSRTILDTGGADQLIGRGDMLFTNGGGMTRIQNAFVSTEEVEKITDFIGKQRGYNKKYELPVLQDETSSSGDIPDPLEDIDELFEAAAKVIVLHQQGSVSLLQRKLKIGYNRAGRIVDQLFNAGIVGPYQGSTARDVLVEDEEELEQLLDDLDEFER</sequence>
<feature type="transmembrane region" description="Helical" evidence="16">
    <location>
        <begin position="82"/>
        <end position="107"/>
    </location>
</feature>
<dbReference type="Pfam" id="PF13491">
    <property type="entry name" value="FtsK_4TM"/>
    <property type="match status" value="1"/>
</dbReference>
<dbReference type="GO" id="GO:0051301">
    <property type="term" value="P:cell division"/>
    <property type="evidence" value="ECO:0007669"/>
    <property type="project" value="UniProtKB-KW"/>
</dbReference>
<dbReference type="InterPro" id="IPR036388">
    <property type="entry name" value="WH-like_DNA-bd_sf"/>
</dbReference>
<evidence type="ECO:0000259" key="17">
    <source>
        <dbReference type="PROSITE" id="PS50901"/>
    </source>
</evidence>
<feature type="transmembrane region" description="Helical" evidence="16">
    <location>
        <begin position="158"/>
        <end position="183"/>
    </location>
</feature>
<organism evidence="18 19">
    <name type="scientific">Fodinibius halophilus</name>
    <dbReference type="NCBI Taxonomy" id="1736908"/>
    <lineage>
        <taxon>Bacteria</taxon>
        <taxon>Pseudomonadati</taxon>
        <taxon>Balneolota</taxon>
        <taxon>Balneolia</taxon>
        <taxon>Balneolales</taxon>
        <taxon>Balneolaceae</taxon>
        <taxon>Fodinibius</taxon>
    </lineage>
</organism>
<keyword evidence="11 16" id="KW-0472">Membrane</keyword>
<evidence type="ECO:0000313" key="18">
    <source>
        <dbReference type="EMBL" id="NGP87262.1"/>
    </source>
</evidence>
<dbReference type="SUPFAM" id="SSF52540">
    <property type="entry name" value="P-loop containing nucleoside triphosphate hydrolases"/>
    <property type="match status" value="1"/>
</dbReference>
<evidence type="ECO:0000256" key="9">
    <source>
        <dbReference type="ARBA" id="ARBA00022989"/>
    </source>
</evidence>
<evidence type="ECO:0000256" key="13">
    <source>
        <dbReference type="ARBA" id="ARBA00025923"/>
    </source>
</evidence>
<evidence type="ECO:0000313" key="19">
    <source>
        <dbReference type="Proteomes" id="UP000479132"/>
    </source>
</evidence>
<feature type="compositionally biased region" description="Basic and acidic residues" evidence="15">
    <location>
        <begin position="228"/>
        <end position="242"/>
    </location>
</feature>
<evidence type="ECO:0000256" key="7">
    <source>
        <dbReference type="ARBA" id="ARBA00022829"/>
    </source>
</evidence>
<dbReference type="EMBL" id="JAALLS010000002">
    <property type="protein sequence ID" value="NGP87262.1"/>
    <property type="molecule type" value="Genomic_DNA"/>
</dbReference>
<dbReference type="InterPro" id="IPR027417">
    <property type="entry name" value="P-loop_NTPase"/>
</dbReference>
<keyword evidence="3" id="KW-1003">Cell membrane</keyword>
<dbReference type="InterPro" id="IPR041027">
    <property type="entry name" value="FtsK_alpha"/>
</dbReference>
<comment type="subunit">
    <text evidence="13">Homohexamer. Forms a ring that surrounds DNA.</text>
</comment>
<evidence type="ECO:0000256" key="2">
    <source>
        <dbReference type="ARBA" id="ARBA00006474"/>
    </source>
</evidence>
<dbReference type="Proteomes" id="UP000479132">
    <property type="component" value="Unassembled WGS sequence"/>
</dbReference>
<keyword evidence="8 14" id="KW-0067">ATP-binding</keyword>
<dbReference type="PANTHER" id="PTHR22683:SF41">
    <property type="entry name" value="DNA TRANSLOCASE FTSK"/>
    <property type="match status" value="1"/>
</dbReference>
<evidence type="ECO:0000256" key="10">
    <source>
        <dbReference type="ARBA" id="ARBA00023125"/>
    </source>
</evidence>
<dbReference type="GO" id="GO:0007059">
    <property type="term" value="P:chromosome segregation"/>
    <property type="evidence" value="ECO:0007669"/>
    <property type="project" value="UniProtKB-KW"/>
</dbReference>
<dbReference type="GO" id="GO:0005524">
    <property type="term" value="F:ATP binding"/>
    <property type="evidence" value="ECO:0007669"/>
    <property type="project" value="UniProtKB-UniRule"/>
</dbReference>
<dbReference type="InterPro" id="IPR003593">
    <property type="entry name" value="AAA+_ATPase"/>
</dbReference>
<keyword evidence="7" id="KW-0159">Chromosome partition</keyword>
<evidence type="ECO:0000256" key="6">
    <source>
        <dbReference type="ARBA" id="ARBA00022741"/>
    </source>
</evidence>
<keyword evidence="19" id="KW-1185">Reference proteome</keyword>
<feature type="compositionally biased region" description="Basic and acidic residues" evidence="15">
    <location>
        <begin position="296"/>
        <end position="308"/>
    </location>
</feature>
<feature type="compositionally biased region" description="Basic and acidic residues" evidence="15">
    <location>
        <begin position="279"/>
        <end position="289"/>
    </location>
</feature>
<name>A0A6M1TA87_9BACT</name>
<dbReference type="PROSITE" id="PS50901">
    <property type="entry name" value="FTSK"/>
    <property type="match status" value="1"/>
</dbReference>
<dbReference type="GO" id="GO:0005886">
    <property type="term" value="C:plasma membrane"/>
    <property type="evidence" value="ECO:0007669"/>
    <property type="project" value="UniProtKB-SubCell"/>
</dbReference>
<evidence type="ECO:0000256" key="12">
    <source>
        <dbReference type="ARBA" id="ARBA00023306"/>
    </source>
</evidence>
<accession>A0A6M1TA87</accession>
<dbReference type="Pfam" id="PF09397">
    <property type="entry name" value="FtsK_gamma"/>
    <property type="match status" value="1"/>
</dbReference>
<dbReference type="Pfam" id="PF17854">
    <property type="entry name" value="FtsK_alpha"/>
    <property type="match status" value="1"/>
</dbReference>
<keyword evidence="6 14" id="KW-0547">Nucleotide-binding</keyword>
<dbReference type="Gene3D" id="1.10.10.10">
    <property type="entry name" value="Winged helix-like DNA-binding domain superfamily/Winged helix DNA-binding domain"/>
    <property type="match status" value="1"/>
</dbReference>
<dbReference type="Gene3D" id="3.40.50.300">
    <property type="entry name" value="P-loop containing nucleotide triphosphate hydrolases"/>
    <property type="match status" value="1"/>
</dbReference>
<dbReference type="SMART" id="SM00843">
    <property type="entry name" value="Ftsk_gamma"/>
    <property type="match status" value="1"/>
</dbReference>
<dbReference type="SUPFAM" id="SSF46785">
    <property type="entry name" value="Winged helix' DNA-binding domain"/>
    <property type="match status" value="1"/>
</dbReference>
<protein>
    <submittedName>
        <fullName evidence="18">DNA translocase FtsK</fullName>
    </submittedName>
</protein>
<evidence type="ECO:0000256" key="1">
    <source>
        <dbReference type="ARBA" id="ARBA00004651"/>
    </source>
</evidence>
<dbReference type="InterPro" id="IPR002543">
    <property type="entry name" value="FtsK_dom"/>
</dbReference>
<keyword evidence="10" id="KW-0238">DNA-binding</keyword>
<feature type="domain" description="FtsK" evidence="17">
    <location>
        <begin position="484"/>
        <end position="689"/>
    </location>
</feature>
<gene>
    <name evidence="18" type="ORF">G3569_02755</name>
</gene>
<evidence type="ECO:0000256" key="11">
    <source>
        <dbReference type="ARBA" id="ARBA00023136"/>
    </source>
</evidence>
<dbReference type="SMART" id="SM00382">
    <property type="entry name" value="AAA"/>
    <property type="match status" value="1"/>
</dbReference>
<dbReference type="PANTHER" id="PTHR22683">
    <property type="entry name" value="SPORULATION PROTEIN RELATED"/>
    <property type="match status" value="1"/>
</dbReference>
<feature type="region of interest" description="Disordered" evidence="15">
    <location>
        <begin position="214"/>
        <end position="317"/>
    </location>
</feature>
<dbReference type="Pfam" id="PF01580">
    <property type="entry name" value="FtsK_SpoIIIE"/>
    <property type="match status" value="1"/>
</dbReference>
<evidence type="ECO:0000256" key="4">
    <source>
        <dbReference type="ARBA" id="ARBA00022618"/>
    </source>
</evidence>
<evidence type="ECO:0000256" key="8">
    <source>
        <dbReference type="ARBA" id="ARBA00022840"/>
    </source>
</evidence>
<dbReference type="RefSeq" id="WP_165265845.1">
    <property type="nucleotide sequence ID" value="NZ_JAALLS010000002.1"/>
</dbReference>
<keyword evidence="4" id="KW-0132">Cell division</keyword>
<reference evidence="18 19" key="1">
    <citation type="submission" date="2020-02" db="EMBL/GenBank/DDBJ databases">
        <title>Aliifodinibius halophilus 2W32, complete genome.</title>
        <authorList>
            <person name="Li Y."/>
            <person name="Wu S."/>
        </authorList>
    </citation>
    <scope>NUCLEOTIDE SEQUENCE [LARGE SCALE GENOMIC DNA]</scope>
    <source>
        <strain evidence="18 19">2W32</strain>
    </source>
</reference>
<dbReference type="InterPro" id="IPR050206">
    <property type="entry name" value="FtsK/SpoIIIE/SftA"/>
</dbReference>
<dbReference type="AlphaFoldDB" id="A0A6M1TA87"/>
<feature type="transmembrane region" description="Helical" evidence="16">
    <location>
        <begin position="21"/>
        <end position="41"/>
    </location>
</feature>
<dbReference type="Gene3D" id="3.30.980.40">
    <property type="match status" value="1"/>
</dbReference>
<evidence type="ECO:0000256" key="15">
    <source>
        <dbReference type="SAM" id="MobiDB-lite"/>
    </source>
</evidence>
<evidence type="ECO:0000256" key="16">
    <source>
        <dbReference type="SAM" id="Phobius"/>
    </source>
</evidence>
<comment type="subcellular location">
    <subcellularLocation>
        <location evidence="1">Cell membrane</location>
        <topology evidence="1">Multi-pass membrane protein</topology>
    </subcellularLocation>
</comment>
<comment type="similarity">
    <text evidence="2">Belongs to the FtsK/SpoIIIE/SftA family.</text>
</comment>
<keyword evidence="12" id="KW-0131">Cell cycle</keyword>
<dbReference type="GO" id="GO:0003677">
    <property type="term" value="F:DNA binding"/>
    <property type="evidence" value="ECO:0007669"/>
    <property type="project" value="UniProtKB-KW"/>
</dbReference>
<evidence type="ECO:0000256" key="5">
    <source>
        <dbReference type="ARBA" id="ARBA00022692"/>
    </source>
</evidence>
<dbReference type="InterPro" id="IPR018541">
    <property type="entry name" value="Ftsk_gamma"/>
</dbReference>
<dbReference type="InterPro" id="IPR025199">
    <property type="entry name" value="FtsK_4TM"/>
</dbReference>
<proteinExistence type="inferred from homology"/>
<feature type="binding site" evidence="14">
    <location>
        <begin position="502"/>
        <end position="509"/>
    </location>
    <ligand>
        <name>ATP</name>
        <dbReference type="ChEBI" id="CHEBI:30616"/>
    </ligand>
</feature>
<evidence type="ECO:0000256" key="3">
    <source>
        <dbReference type="ARBA" id="ARBA00022475"/>
    </source>
</evidence>
<feature type="transmembrane region" description="Helical" evidence="16">
    <location>
        <begin position="119"/>
        <end position="138"/>
    </location>
</feature>
<keyword evidence="5 16" id="KW-0812">Transmembrane</keyword>
<comment type="caution">
    <text evidence="18">The sequence shown here is derived from an EMBL/GenBank/DDBJ whole genome shotgun (WGS) entry which is preliminary data.</text>
</comment>
<evidence type="ECO:0000256" key="14">
    <source>
        <dbReference type="PROSITE-ProRule" id="PRU00289"/>
    </source>
</evidence>
<keyword evidence="9 16" id="KW-1133">Transmembrane helix</keyword>
<dbReference type="InterPro" id="IPR036390">
    <property type="entry name" value="WH_DNA-bd_sf"/>
</dbReference>